<dbReference type="InterPro" id="IPR006553">
    <property type="entry name" value="Leu-rich_rpt_Cys-con_subtyp"/>
</dbReference>
<dbReference type="InterPro" id="IPR036703">
    <property type="entry name" value="MOB_kinase_act_sf"/>
</dbReference>
<keyword evidence="4" id="KW-1185">Reference proteome</keyword>
<feature type="compositionally biased region" description="Basic and acidic residues" evidence="1">
    <location>
        <begin position="28"/>
        <end position="37"/>
    </location>
</feature>
<protein>
    <recommendedName>
        <fullName evidence="2">F-box domain-containing protein</fullName>
    </recommendedName>
</protein>
<evidence type="ECO:0000256" key="1">
    <source>
        <dbReference type="SAM" id="MobiDB-lite"/>
    </source>
</evidence>
<dbReference type="Gene3D" id="1.20.140.30">
    <property type="entry name" value="MOB kinase activator"/>
    <property type="match status" value="1"/>
</dbReference>
<sequence length="1152" mass="127534">MRWTMPPHSWDHDAAGSSRAATHVPPLRCRDIWHGDNDAGGAIEGAEEGDEEDEEGDEDGDRDLQSKRPKVRGFGEESPQHSGVNASFFGLESTHFPGSDEHGHFKLSHCPENELDFGLSLFPNDGVNENPGDGNVGDVEISGGENSEDVEIRMDLSDDLLHLIFSFLGQRDLCKAGASCKQWRSASMHEDFWKCLKFENTRISLQNFVDICHRYQNVTYLNLSGVPHAELLVMEAITCLRHLKTLIMGKGQLGEAFFQLLSECPLLTTLTVSDASLGSGIQEVTVNHDGLRELQILKCRALRISVRCSQLQILSLRRTGMAHVSLNCPQLVELDFQSCHKLSDNAIRQAATACPLLASVDMSSCSCVTDETLREIANSCPNLSVLDASNCPNISFESVRLPMLVDLRLLSCEGITSASMAAIAYSRLLEALQLDNCSLLTSVSLDLPHLKNISLVHLRKFAELTLRSPVLSYIKVSRCSVLHRVSITSNALQKLVLQKQESLSSLSLLCNNLIDVDLSDCESLTNAVCEVFSDGGGCPLLRSLILDNCESLSTVELNSSSMVNLSLAGCRSMTLLKLSCPNLQNVNLDGCDHLERASFCPVGLESLNLGICPKLSDLHIEAPKMSLLELKGCGVLSQASINCPRLTSLDASFCRKLMDDSLSQTAEACPLIENLILSSCVSIDLNGLSSLHCLHKLALLDLSYTFLTNLKPVFDSCPQLKILKLSACKYLSDSSLDALYREGALPMLVELDLSYSSIGQTAIEELLSCCTNLVNVNLNGCTNLHQLVCGSDDCSSGDMPVDVCPPDSAPVRSEEISERSDRLLEVLNCTGCPNIKKVIIPSMTTYLRLSKINLNLSTNLKEVDLTCSNLYTLNLSNCSSLEVLKLDCPRLTNLQLLACTMLQDEELESAISRCSALEILNVHSCPKINVLDFSRLRVARNRQTIRYPMYTRNQKTFRPKKNAPSGNKGVQLKKHIDATLGSGNLRDAVRLPPGEDLNEWLAVNSEHPLRHSDGVLHAYYMSNMSAGPKFEYRWADGIQIKKPIEVSAPKYVEYLMDWIEVQLDDESIFPQKLGTPFPQNFREVVKTIFKRLFRVYAHIYHTHFQKIVSLKEEAHLNTCFKHFTLFTWEFKLIDKAELAPLIDLIESIVSVC</sequence>
<dbReference type="FunFam" id="3.80.10.10:FF:000357">
    <property type="entry name" value="F-box/LRR-repeat protein 15"/>
    <property type="match status" value="1"/>
</dbReference>
<proteinExistence type="predicted"/>
<dbReference type="Gramene" id="BGIOSGA031983-TA">
    <property type="protein sequence ID" value="BGIOSGA031983-PA"/>
    <property type="gene ID" value="BGIOSGA031983"/>
</dbReference>
<dbReference type="OMA" id="ACANLHI"/>
<reference evidence="3 4" key="1">
    <citation type="journal article" date="2005" name="PLoS Biol.">
        <title>The genomes of Oryza sativa: a history of duplications.</title>
        <authorList>
            <person name="Yu J."/>
            <person name="Wang J."/>
            <person name="Lin W."/>
            <person name="Li S."/>
            <person name="Li H."/>
            <person name="Zhou J."/>
            <person name="Ni P."/>
            <person name="Dong W."/>
            <person name="Hu S."/>
            <person name="Zeng C."/>
            <person name="Zhang J."/>
            <person name="Zhang Y."/>
            <person name="Li R."/>
            <person name="Xu Z."/>
            <person name="Li S."/>
            <person name="Li X."/>
            <person name="Zheng H."/>
            <person name="Cong L."/>
            <person name="Lin L."/>
            <person name="Yin J."/>
            <person name="Geng J."/>
            <person name="Li G."/>
            <person name="Shi J."/>
            <person name="Liu J."/>
            <person name="Lv H."/>
            <person name="Li J."/>
            <person name="Wang J."/>
            <person name="Deng Y."/>
            <person name="Ran L."/>
            <person name="Shi X."/>
            <person name="Wang X."/>
            <person name="Wu Q."/>
            <person name="Li C."/>
            <person name="Ren X."/>
            <person name="Wang J."/>
            <person name="Wang X."/>
            <person name="Li D."/>
            <person name="Liu D."/>
            <person name="Zhang X."/>
            <person name="Ji Z."/>
            <person name="Zhao W."/>
            <person name="Sun Y."/>
            <person name="Zhang Z."/>
            <person name="Bao J."/>
            <person name="Han Y."/>
            <person name="Dong L."/>
            <person name="Ji J."/>
            <person name="Chen P."/>
            <person name="Wu S."/>
            <person name="Liu J."/>
            <person name="Xiao Y."/>
            <person name="Bu D."/>
            <person name="Tan J."/>
            <person name="Yang L."/>
            <person name="Ye C."/>
            <person name="Zhang J."/>
            <person name="Xu J."/>
            <person name="Zhou Y."/>
            <person name="Yu Y."/>
            <person name="Zhang B."/>
            <person name="Zhuang S."/>
            <person name="Wei H."/>
            <person name="Liu B."/>
            <person name="Lei M."/>
            <person name="Yu H."/>
            <person name="Li Y."/>
            <person name="Xu H."/>
            <person name="Wei S."/>
            <person name="He X."/>
            <person name="Fang L."/>
            <person name="Zhang Z."/>
            <person name="Zhang Y."/>
            <person name="Huang X."/>
            <person name="Su Z."/>
            <person name="Tong W."/>
            <person name="Li J."/>
            <person name="Tong Z."/>
            <person name="Li S."/>
            <person name="Ye J."/>
            <person name="Wang L."/>
            <person name="Fang L."/>
            <person name="Lei T."/>
            <person name="Chen C."/>
            <person name="Chen H."/>
            <person name="Xu Z."/>
            <person name="Li H."/>
            <person name="Huang H."/>
            <person name="Zhang F."/>
            <person name="Xu H."/>
            <person name="Li N."/>
            <person name="Zhao C."/>
            <person name="Li S."/>
            <person name="Dong L."/>
            <person name="Huang Y."/>
            <person name="Li L."/>
            <person name="Xi Y."/>
            <person name="Qi Q."/>
            <person name="Li W."/>
            <person name="Zhang B."/>
            <person name="Hu W."/>
            <person name="Zhang Y."/>
            <person name="Tian X."/>
            <person name="Jiao Y."/>
            <person name="Liang X."/>
            <person name="Jin J."/>
            <person name="Gao L."/>
            <person name="Zheng W."/>
            <person name="Hao B."/>
            <person name="Liu S."/>
            <person name="Wang W."/>
            <person name="Yuan L."/>
            <person name="Cao M."/>
            <person name="McDermott J."/>
            <person name="Samudrala R."/>
            <person name="Wang J."/>
            <person name="Wong G.K."/>
            <person name="Yang H."/>
        </authorList>
    </citation>
    <scope>NUCLEOTIDE SEQUENCE [LARGE SCALE GENOMIC DNA]</scope>
    <source>
        <strain evidence="4">cv. 93-11</strain>
    </source>
</reference>
<dbReference type="Proteomes" id="UP000007015">
    <property type="component" value="Chromosome 10"/>
</dbReference>
<feature type="region of interest" description="Disordered" evidence="1">
    <location>
        <begin position="1"/>
        <end position="84"/>
    </location>
</feature>
<dbReference type="InterPro" id="IPR032675">
    <property type="entry name" value="LRR_dom_sf"/>
</dbReference>
<name>B8BGP0_ORYSI</name>
<dbReference type="Pfam" id="PF03637">
    <property type="entry name" value="Mob1_phocein"/>
    <property type="match status" value="1"/>
</dbReference>
<dbReference type="InterPro" id="IPR055411">
    <property type="entry name" value="LRR_FXL15/At3g58940/PEG3-like"/>
</dbReference>
<dbReference type="SMART" id="SM00256">
    <property type="entry name" value="FBOX"/>
    <property type="match status" value="1"/>
</dbReference>
<dbReference type="EMBL" id="CM000135">
    <property type="protein sequence ID" value="EEC66892.1"/>
    <property type="molecule type" value="Genomic_DNA"/>
</dbReference>
<evidence type="ECO:0000259" key="2">
    <source>
        <dbReference type="SMART" id="SM00256"/>
    </source>
</evidence>
<organism evidence="3 4">
    <name type="scientific">Oryza sativa subsp. indica</name>
    <name type="common">Rice</name>
    <dbReference type="NCBI Taxonomy" id="39946"/>
    <lineage>
        <taxon>Eukaryota</taxon>
        <taxon>Viridiplantae</taxon>
        <taxon>Streptophyta</taxon>
        <taxon>Embryophyta</taxon>
        <taxon>Tracheophyta</taxon>
        <taxon>Spermatophyta</taxon>
        <taxon>Magnoliopsida</taxon>
        <taxon>Liliopsida</taxon>
        <taxon>Poales</taxon>
        <taxon>Poaceae</taxon>
        <taxon>BOP clade</taxon>
        <taxon>Oryzoideae</taxon>
        <taxon>Oryzeae</taxon>
        <taxon>Oryzinae</taxon>
        <taxon>Oryza</taxon>
        <taxon>Oryza sativa</taxon>
    </lineage>
</organism>
<dbReference type="SUPFAM" id="SSF52047">
    <property type="entry name" value="RNI-like"/>
    <property type="match status" value="4"/>
</dbReference>
<evidence type="ECO:0000313" key="3">
    <source>
        <dbReference type="EMBL" id="EEC66892.1"/>
    </source>
</evidence>
<dbReference type="SMART" id="SM01388">
    <property type="entry name" value="Mob1_phocein"/>
    <property type="match status" value="1"/>
</dbReference>
<dbReference type="STRING" id="39946.B8BGP0"/>
<dbReference type="Gene3D" id="3.80.10.10">
    <property type="entry name" value="Ribonuclease Inhibitor"/>
    <property type="match status" value="5"/>
</dbReference>
<accession>B8BGP0</accession>
<dbReference type="PANTHER" id="PTHR22599">
    <property type="entry name" value="MPS ONE BINDER KINASE ACTIVATOR-LIKE MOB"/>
    <property type="match status" value="1"/>
</dbReference>
<feature type="compositionally biased region" description="Acidic residues" evidence="1">
    <location>
        <begin position="45"/>
        <end position="61"/>
    </location>
</feature>
<dbReference type="Pfam" id="PF24758">
    <property type="entry name" value="LRR_At5g56370"/>
    <property type="match status" value="1"/>
</dbReference>
<dbReference type="SMART" id="SM00367">
    <property type="entry name" value="LRR_CC"/>
    <property type="match status" value="12"/>
</dbReference>
<evidence type="ECO:0000313" key="4">
    <source>
        <dbReference type="Proteomes" id="UP000007015"/>
    </source>
</evidence>
<dbReference type="SUPFAM" id="SSF101152">
    <property type="entry name" value="Mob1/phocein"/>
    <property type="match status" value="1"/>
</dbReference>
<feature type="domain" description="F-box" evidence="2">
    <location>
        <begin position="156"/>
        <end position="196"/>
    </location>
</feature>
<dbReference type="Pfam" id="PF12937">
    <property type="entry name" value="F-box-like"/>
    <property type="match status" value="1"/>
</dbReference>
<dbReference type="InterPro" id="IPR001810">
    <property type="entry name" value="F-box_dom"/>
</dbReference>
<dbReference type="AlphaFoldDB" id="B8BGP0"/>
<gene>
    <name evidence="3" type="ORF">OsI_33456</name>
</gene>
<dbReference type="InterPro" id="IPR005301">
    <property type="entry name" value="MOB_kinase_act_fam"/>
</dbReference>
<dbReference type="HOGENOM" id="CLU_006638_0_0_1"/>